<reference evidence="3 4" key="1">
    <citation type="submission" date="2018-09" db="EMBL/GenBank/DDBJ databases">
        <title>Genome sequencing of Aeromonas veronii MS-17-88.</title>
        <authorList>
            <person name="Tekedar H.C."/>
            <person name="Arick M.A."/>
            <person name="Hsu C.-Y."/>
            <person name="Thrash A."/>
            <person name="Karsi A."/>
            <person name="Lawrence M.L."/>
            <person name="Abdelhamed H."/>
        </authorList>
    </citation>
    <scope>NUCLEOTIDE SEQUENCE [LARGE SCALE GENOMIC DNA]</scope>
    <source>
        <strain evidence="3 4">MS 17-88</strain>
    </source>
</reference>
<accession>A0A3A9ID29</accession>
<evidence type="ECO:0000313" key="3">
    <source>
        <dbReference type="EMBL" id="RKJ86251.1"/>
    </source>
</evidence>
<dbReference type="RefSeq" id="WP_147402491.1">
    <property type="nucleotide sequence ID" value="NZ_RAWX01000004.1"/>
</dbReference>
<evidence type="ECO:0000313" key="4">
    <source>
        <dbReference type="Proteomes" id="UP000281725"/>
    </source>
</evidence>
<dbReference type="AlphaFoldDB" id="A0A3A9ID29"/>
<protein>
    <submittedName>
        <fullName evidence="3">Uncharacterized protein</fullName>
    </submittedName>
</protein>
<gene>
    <name evidence="3" type="ORF">D6R50_18360</name>
</gene>
<feature type="chain" id="PRO_5017470114" evidence="2">
    <location>
        <begin position="19"/>
        <end position="104"/>
    </location>
</feature>
<evidence type="ECO:0000256" key="2">
    <source>
        <dbReference type="SAM" id="SignalP"/>
    </source>
</evidence>
<name>A0A3A9ID29_AERVE</name>
<sequence>MKRVVLLGVALMPWMAFSAQGLSEHAGNAASAGGVAVVASGYSALEGTAASGKLASGVAAVPLKGIGAVGSVADKAGNVLLGKPNEPLPISEEAVTAGPPPKAE</sequence>
<proteinExistence type="predicted"/>
<dbReference type="EMBL" id="RAWX01000004">
    <property type="protein sequence ID" value="RKJ86251.1"/>
    <property type="molecule type" value="Genomic_DNA"/>
</dbReference>
<keyword evidence="2" id="KW-0732">Signal</keyword>
<feature type="signal peptide" evidence="2">
    <location>
        <begin position="1"/>
        <end position="18"/>
    </location>
</feature>
<feature type="region of interest" description="Disordered" evidence="1">
    <location>
        <begin position="83"/>
        <end position="104"/>
    </location>
</feature>
<comment type="caution">
    <text evidence="3">The sequence shown here is derived from an EMBL/GenBank/DDBJ whole genome shotgun (WGS) entry which is preliminary data.</text>
</comment>
<dbReference type="Proteomes" id="UP000281725">
    <property type="component" value="Unassembled WGS sequence"/>
</dbReference>
<evidence type="ECO:0000256" key="1">
    <source>
        <dbReference type="SAM" id="MobiDB-lite"/>
    </source>
</evidence>
<organism evidence="3 4">
    <name type="scientific">Aeromonas veronii</name>
    <dbReference type="NCBI Taxonomy" id="654"/>
    <lineage>
        <taxon>Bacteria</taxon>
        <taxon>Pseudomonadati</taxon>
        <taxon>Pseudomonadota</taxon>
        <taxon>Gammaproteobacteria</taxon>
        <taxon>Aeromonadales</taxon>
        <taxon>Aeromonadaceae</taxon>
        <taxon>Aeromonas</taxon>
    </lineage>
</organism>